<evidence type="ECO:0000256" key="3">
    <source>
        <dbReference type="ARBA" id="ARBA00022692"/>
    </source>
</evidence>
<keyword evidence="5 6" id="KW-0472">Membrane</keyword>
<feature type="transmembrane region" description="Helical" evidence="6">
    <location>
        <begin position="49"/>
        <end position="70"/>
    </location>
</feature>
<dbReference type="Gene3D" id="3.30.70.1350">
    <property type="entry name" value="Cation efflux protein, cytoplasmic domain"/>
    <property type="match status" value="1"/>
</dbReference>
<keyword evidence="9" id="KW-1185">Reference proteome</keyword>
<evidence type="ECO:0000256" key="6">
    <source>
        <dbReference type="SAM" id="Phobius"/>
    </source>
</evidence>
<organism evidence="8 9">
    <name type="scientific">Rhodovarius crocodyli</name>
    <dbReference type="NCBI Taxonomy" id="1979269"/>
    <lineage>
        <taxon>Bacteria</taxon>
        <taxon>Pseudomonadati</taxon>
        <taxon>Pseudomonadota</taxon>
        <taxon>Alphaproteobacteria</taxon>
        <taxon>Acetobacterales</taxon>
        <taxon>Roseomonadaceae</taxon>
        <taxon>Rhodovarius</taxon>
    </lineage>
</organism>
<evidence type="ECO:0000313" key="8">
    <source>
        <dbReference type="EMBL" id="RVT91625.1"/>
    </source>
</evidence>
<dbReference type="SUPFAM" id="SSF161111">
    <property type="entry name" value="Cation efflux protein transmembrane domain-like"/>
    <property type="match status" value="1"/>
</dbReference>
<name>A0A437M247_9PROT</name>
<evidence type="ECO:0000256" key="5">
    <source>
        <dbReference type="ARBA" id="ARBA00023136"/>
    </source>
</evidence>
<dbReference type="InterPro" id="IPR036837">
    <property type="entry name" value="Cation_efflux_CTD_sf"/>
</dbReference>
<dbReference type="PANTHER" id="PTHR43840:SF15">
    <property type="entry name" value="MITOCHONDRIAL METAL TRANSPORTER 1-RELATED"/>
    <property type="match status" value="1"/>
</dbReference>
<gene>
    <name evidence="8" type="ORF">EOD42_21930</name>
</gene>
<dbReference type="EMBL" id="SACL01000010">
    <property type="protein sequence ID" value="RVT91625.1"/>
    <property type="molecule type" value="Genomic_DNA"/>
</dbReference>
<keyword evidence="2" id="KW-0813">Transport</keyword>
<dbReference type="OrthoDB" id="7257823at2"/>
<keyword evidence="4 6" id="KW-1133">Transmembrane helix</keyword>
<feature type="transmembrane region" description="Helical" evidence="6">
    <location>
        <begin position="169"/>
        <end position="191"/>
    </location>
</feature>
<dbReference type="InterPro" id="IPR027469">
    <property type="entry name" value="Cation_efflux_TMD_sf"/>
</dbReference>
<evidence type="ECO:0000259" key="7">
    <source>
        <dbReference type="Pfam" id="PF01545"/>
    </source>
</evidence>
<dbReference type="Gene3D" id="1.20.1510.10">
    <property type="entry name" value="Cation efflux protein transmembrane domain"/>
    <property type="match status" value="1"/>
</dbReference>
<feature type="transmembrane region" description="Helical" evidence="6">
    <location>
        <begin position="22"/>
        <end position="43"/>
    </location>
</feature>
<evidence type="ECO:0000256" key="1">
    <source>
        <dbReference type="ARBA" id="ARBA00004141"/>
    </source>
</evidence>
<feature type="domain" description="Cation efflux protein transmembrane" evidence="7">
    <location>
        <begin position="27"/>
        <end position="222"/>
    </location>
</feature>
<feature type="transmembrane region" description="Helical" evidence="6">
    <location>
        <begin position="91"/>
        <end position="112"/>
    </location>
</feature>
<dbReference type="Pfam" id="PF01545">
    <property type="entry name" value="Cation_efflux"/>
    <property type="match status" value="1"/>
</dbReference>
<protein>
    <recommendedName>
        <fullName evidence="7">Cation efflux protein transmembrane domain-containing protein</fullName>
    </recommendedName>
</protein>
<keyword evidence="3 6" id="KW-0812">Transmembrane</keyword>
<evidence type="ECO:0000256" key="2">
    <source>
        <dbReference type="ARBA" id="ARBA00022448"/>
    </source>
</evidence>
<dbReference type="InterPro" id="IPR058533">
    <property type="entry name" value="Cation_efflux_TM"/>
</dbReference>
<feature type="transmembrane region" description="Helical" evidence="6">
    <location>
        <begin position="124"/>
        <end position="148"/>
    </location>
</feature>
<evidence type="ECO:0000256" key="4">
    <source>
        <dbReference type="ARBA" id="ARBA00022989"/>
    </source>
</evidence>
<dbReference type="InterPro" id="IPR050291">
    <property type="entry name" value="CDF_Transporter"/>
</dbReference>
<dbReference type="PANTHER" id="PTHR43840">
    <property type="entry name" value="MITOCHONDRIAL METAL TRANSPORTER 1-RELATED"/>
    <property type="match status" value="1"/>
</dbReference>
<comment type="subcellular location">
    <subcellularLocation>
        <location evidence="1">Membrane</location>
        <topology evidence="1">Multi-pass membrane protein</topology>
    </subcellularLocation>
</comment>
<dbReference type="GO" id="GO:0008324">
    <property type="term" value="F:monoatomic cation transmembrane transporter activity"/>
    <property type="evidence" value="ECO:0007669"/>
    <property type="project" value="InterPro"/>
</dbReference>
<proteinExistence type="predicted"/>
<dbReference type="GO" id="GO:0016020">
    <property type="term" value="C:membrane"/>
    <property type="evidence" value="ECO:0007669"/>
    <property type="project" value="UniProtKB-SubCell"/>
</dbReference>
<dbReference type="RefSeq" id="WP_127789729.1">
    <property type="nucleotide sequence ID" value="NZ_SACL01000010.1"/>
</dbReference>
<dbReference type="Proteomes" id="UP000282957">
    <property type="component" value="Unassembled WGS sequence"/>
</dbReference>
<sequence>MSHATSPQPGTPNPEALKGEQAILTGCLLDAGIWAITMVAALWGNSLTLLGECVRGGLLILLEVVLLMLLRRINRGTIADYDYGTRKLEQFANLVVGIAMGLGALWLLSGMIQRVGVVQEQSAAGMAMGAAAGLANLAINTWVFLLLWRASRNATSIIVNGQLMSRLSKVISSALVAVAVLVNAWLGPVGIGGWADLAGTTVVIVVMLTFGARLIHEALPHLIDRALNERQQAAINRALAATFDSYDELLAVRTRTQGSDAWIEIEIGFAPDRRMGEVHALSQQITARIQNLIKGAHILVIPRSIG</sequence>
<comment type="caution">
    <text evidence="8">The sequence shown here is derived from an EMBL/GenBank/DDBJ whole genome shotgun (WGS) entry which is preliminary data.</text>
</comment>
<feature type="transmembrane region" description="Helical" evidence="6">
    <location>
        <begin position="197"/>
        <end position="215"/>
    </location>
</feature>
<reference evidence="8 9" key="1">
    <citation type="submission" date="2019-01" db="EMBL/GenBank/DDBJ databases">
        <authorList>
            <person name="Chen W.-M."/>
        </authorList>
    </citation>
    <scope>NUCLEOTIDE SEQUENCE [LARGE SCALE GENOMIC DNA]</scope>
    <source>
        <strain evidence="8 9">CCP-6</strain>
    </source>
</reference>
<dbReference type="SUPFAM" id="SSF160240">
    <property type="entry name" value="Cation efflux protein cytoplasmic domain-like"/>
    <property type="match status" value="1"/>
</dbReference>
<evidence type="ECO:0000313" key="9">
    <source>
        <dbReference type="Proteomes" id="UP000282957"/>
    </source>
</evidence>
<dbReference type="AlphaFoldDB" id="A0A437M247"/>
<accession>A0A437M247</accession>